<proteinExistence type="inferred from homology"/>
<evidence type="ECO:0000313" key="12">
    <source>
        <dbReference type="EMBL" id="MFC4110831.1"/>
    </source>
</evidence>
<evidence type="ECO:0000256" key="5">
    <source>
        <dbReference type="ARBA" id="ARBA00023136"/>
    </source>
</evidence>
<dbReference type="RefSeq" id="WP_377553630.1">
    <property type="nucleotide sequence ID" value="NZ_JBHSBN010000067.1"/>
</dbReference>
<feature type="region of interest" description="Disordered" evidence="11">
    <location>
        <begin position="154"/>
        <end position="174"/>
    </location>
</feature>
<keyword evidence="10" id="KW-0406">Ion transport</keyword>
<evidence type="ECO:0000256" key="7">
    <source>
        <dbReference type="ARBA" id="ARBA00035120"/>
    </source>
</evidence>
<comment type="catalytic activity">
    <reaction evidence="8">
        <text>fluoride(in) = fluoride(out)</text>
        <dbReference type="Rhea" id="RHEA:76159"/>
        <dbReference type="ChEBI" id="CHEBI:17051"/>
    </reaction>
    <physiologicalReaction direction="left-to-right" evidence="8">
        <dbReference type="Rhea" id="RHEA:76160"/>
    </physiologicalReaction>
</comment>
<sequence length="174" mass="17999">MSEFERPPIDPDVDLHVPAERRELRPRPWPVLAAISAGGVLGALARYGLQSAFPHPATGFPWATFGTNVSGCLLIGVLMVLVTQVWPGRALVRPFLGVGVLGGFTTFSTYVVDIQQAAVAGAARVALAYLALTLAGAMVAVWAGASLTSRLVRPGATAGRSPDEPTADPGGGGR</sequence>
<keyword evidence="3 10" id="KW-0812">Transmembrane</keyword>
<keyword evidence="5 10" id="KW-0472">Membrane</keyword>
<dbReference type="Proteomes" id="UP001595868">
    <property type="component" value="Unassembled WGS sequence"/>
</dbReference>
<evidence type="ECO:0000256" key="4">
    <source>
        <dbReference type="ARBA" id="ARBA00022989"/>
    </source>
</evidence>
<evidence type="ECO:0000256" key="1">
    <source>
        <dbReference type="ARBA" id="ARBA00004651"/>
    </source>
</evidence>
<keyword evidence="10" id="KW-0813">Transport</keyword>
<feature type="transmembrane region" description="Helical" evidence="10">
    <location>
        <begin position="60"/>
        <end position="82"/>
    </location>
</feature>
<dbReference type="PANTHER" id="PTHR28259">
    <property type="entry name" value="FLUORIDE EXPORT PROTEIN 1-RELATED"/>
    <property type="match status" value="1"/>
</dbReference>
<evidence type="ECO:0000256" key="9">
    <source>
        <dbReference type="ARBA" id="ARBA00049940"/>
    </source>
</evidence>
<evidence type="ECO:0000256" key="10">
    <source>
        <dbReference type="HAMAP-Rule" id="MF_00454"/>
    </source>
</evidence>
<evidence type="ECO:0000313" key="13">
    <source>
        <dbReference type="Proteomes" id="UP001595868"/>
    </source>
</evidence>
<evidence type="ECO:0000256" key="11">
    <source>
        <dbReference type="SAM" id="MobiDB-lite"/>
    </source>
</evidence>
<reference evidence="13" key="1">
    <citation type="journal article" date="2019" name="Int. J. Syst. Evol. Microbiol.">
        <title>The Global Catalogue of Microorganisms (GCM) 10K type strain sequencing project: providing services to taxonomists for standard genome sequencing and annotation.</title>
        <authorList>
            <consortium name="The Broad Institute Genomics Platform"/>
            <consortium name="The Broad Institute Genome Sequencing Center for Infectious Disease"/>
            <person name="Wu L."/>
            <person name="Ma J."/>
        </authorList>
    </citation>
    <scope>NUCLEOTIDE SEQUENCE [LARGE SCALE GENOMIC DNA]</scope>
    <source>
        <strain evidence="13">2902at01</strain>
    </source>
</reference>
<keyword evidence="13" id="KW-1185">Reference proteome</keyword>
<dbReference type="HAMAP" id="MF_00454">
    <property type="entry name" value="FluC"/>
    <property type="match status" value="1"/>
</dbReference>
<dbReference type="InterPro" id="IPR003691">
    <property type="entry name" value="FluC"/>
</dbReference>
<gene>
    <name evidence="10" type="primary">fluC</name>
    <name evidence="10" type="synonym">crcB</name>
    <name evidence="12" type="ORF">ACFOX0_33595</name>
</gene>
<feature type="transmembrane region" description="Helical" evidence="10">
    <location>
        <begin position="94"/>
        <end position="112"/>
    </location>
</feature>
<keyword evidence="10" id="KW-0479">Metal-binding</keyword>
<evidence type="ECO:0000256" key="6">
    <source>
        <dbReference type="ARBA" id="ARBA00023303"/>
    </source>
</evidence>
<keyword evidence="6 10" id="KW-0407">Ion channel</keyword>
<protein>
    <recommendedName>
        <fullName evidence="10">Fluoride-specific ion channel FluC</fullName>
    </recommendedName>
</protein>
<evidence type="ECO:0000256" key="3">
    <source>
        <dbReference type="ARBA" id="ARBA00022692"/>
    </source>
</evidence>
<feature type="transmembrane region" description="Helical" evidence="10">
    <location>
        <begin position="29"/>
        <end position="48"/>
    </location>
</feature>
<feature type="transmembrane region" description="Helical" evidence="10">
    <location>
        <begin position="118"/>
        <end position="143"/>
    </location>
</feature>
<dbReference type="EMBL" id="JBHSBN010000067">
    <property type="protein sequence ID" value="MFC4110831.1"/>
    <property type="molecule type" value="Genomic_DNA"/>
</dbReference>
<accession>A0ABV8KZ96</accession>
<comment type="similarity">
    <text evidence="7 10">Belongs to the fluoride channel Fluc/FEX (TC 1.A.43) family.</text>
</comment>
<keyword evidence="2 10" id="KW-1003">Cell membrane</keyword>
<feature type="binding site" evidence="10">
    <location>
        <position position="102"/>
    </location>
    <ligand>
        <name>Na(+)</name>
        <dbReference type="ChEBI" id="CHEBI:29101"/>
        <note>structural</note>
    </ligand>
</feature>
<keyword evidence="4 10" id="KW-1133">Transmembrane helix</keyword>
<feature type="binding site" evidence="10">
    <location>
        <position position="105"/>
    </location>
    <ligand>
        <name>Na(+)</name>
        <dbReference type="ChEBI" id="CHEBI:29101"/>
        <note>structural</note>
    </ligand>
</feature>
<dbReference type="Pfam" id="PF02537">
    <property type="entry name" value="CRCB"/>
    <property type="match status" value="1"/>
</dbReference>
<comment type="function">
    <text evidence="9 10">Fluoride-specific ion channel. Important for reducing fluoride concentration in the cell, thus reducing its toxicity.</text>
</comment>
<organism evidence="12 13">
    <name type="scientific">Micromonospora zhanjiangensis</name>
    <dbReference type="NCBI Taxonomy" id="1522057"/>
    <lineage>
        <taxon>Bacteria</taxon>
        <taxon>Bacillati</taxon>
        <taxon>Actinomycetota</taxon>
        <taxon>Actinomycetes</taxon>
        <taxon>Micromonosporales</taxon>
        <taxon>Micromonosporaceae</taxon>
        <taxon>Micromonospora</taxon>
    </lineage>
</organism>
<comment type="caution">
    <text evidence="12">The sequence shown here is derived from an EMBL/GenBank/DDBJ whole genome shotgun (WGS) entry which is preliminary data.</text>
</comment>
<comment type="subcellular location">
    <subcellularLocation>
        <location evidence="1 10">Cell membrane</location>
        <topology evidence="1 10">Multi-pass membrane protein</topology>
    </subcellularLocation>
</comment>
<dbReference type="PANTHER" id="PTHR28259:SF1">
    <property type="entry name" value="FLUORIDE EXPORT PROTEIN 1-RELATED"/>
    <property type="match status" value="1"/>
</dbReference>
<comment type="activity regulation">
    <text evidence="10">Na(+) is not transported, but it plays an essential structural role and its presence is essential for fluoride channel function.</text>
</comment>
<name>A0ABV8KZ96_9ACTN</name>
<evidence type="ECO:0000256" key="8">
    <source>
        <dbReference type="ARBA" id="ARBA00035585"/>
    </source>
</evidence>
<keyword evidence="10" id="KW-0915">Sodium</keyword>
<evidence type="ECO:0000256" key="2">
    <source>
        <dbReference type="ARBA" id="ARBA00022475"/>
    </source>
</evidence>